<protein>
    <submittedName>
        <fullName evidence="2">Uncharacterized protein</fullName>
    </submittedName>
</protein>
<reference evidence="2 3" key="2">
    <citation type="submission" date="2017-02" db="EMBL/GenBank/DDBJ databases">
        <title>A genome survey and senescence transcriptome analysis in Lentinula edodes.</title>
        <authorList>
            <person name="Sakamoto Y."/>
            <person name="Nakade K."/>
            <person name="Sato S."/>
            <person name="Yoshida Y."/>
            <person name="Miyazaki K."/>
            <person name="Natsume S."/>
            <person name="Konno N."/>
        </authorList>
    </citation>
    <scope>NUCLEOTIDE SEQUENCE [LARGE SCALE GENOMIC DNA]</scope>
    <source>
        <strain evidence="2 3">NBRC 111202</strain>
    </source>
</reference>
<reference evidence="2 3" key="1">
    <citation type="submission" date="2016-08" db="EMBL/GenBank/DDBJ databases">
        <authorList>
            <consortium name="Lentinula edodes genome sequencing consortium"/>
            <person name="Sakamoto Y."/>
            <person name="Nakade K."/>
            <person name="Sato S."/>
            <person name="Yoshida Y."/>
            <person name="Miyazaki K."/>
            <person name="Natsume S."/>
            <person name="Konno N."/>
        </authorList>
    </citation>
    <scope>NUCLEOTIDE SEQUENCE [LARGE SCALE GENOMIC DNA]</scope>
    <source>
        <strain evidence="2 3">NBRC 111202</strain>
    </source>
</reference>
<comment type="caution">
    <text evidence="2">The sequence shown here is derived from an EMBL/GenBank/DDBJ whole genome shotgun (WGS) entry which is preliminary data.</text>
</comment>
<proteinExistence type="predicted"/>
<evidence type="ECO:0000313" key="3">
    <source>
        <dbReference type="Proteomes" id="UP000188533"/>
    </source>
</evidence>
<dbReference type="Proteomes" id="UP000188533">
    <property type="component" value="Unassembled WGS sequence"/>
</dbReference>
<sequence>MKSRFTVIIQGKHCHVAGNCSSCGSKDIPDSGEILGGGVDGNKSKFIKFANPGTGGGDSEEIGEIEDTGPDETEVRELLSTTGIVGGPKQIIFEMRALQVAKTVRDGNGREALPALRHKRSLGPAMILTLQIGFLAS</sequence>
<feature type="compositionally biased region" description="Acidic residues" evidence="1">
    <location>
        <begin position="58"/>
        <end position="70"/>
    </location>
</feature>
<name>A0A1Q3EAR0_LENED</name>
<keyword evidence="3" id="KW-1185">Reference proteome</keyword>
<evidence type="ECO:0000256" key="1">
    <source>
        <dbReference type="SAM" id="MobiDB-lite"/>
    </source>
</evidence>
<organism evidence="2 3">
    <name type="scientific">Lentinula edodes</name>
    <name type="common">Shiitake mushroom</name>
    <name type="synonym">Lentinus edodes</name>
    <dbReference type="NCBI Taxonomy" id="5353"/>
    <lineage>
        <taxon>Eukaryota</taxon>
        <taxon>Fungi</taxon>
        <taxon>Dikarya</taxon>
        <taxon>Basidiomycota</taxon>
        <taxon>Agaricomycotina</taxon>
        <taxon>Agaricomycetes</taxon>
        <taxon>Agaricomycetidae</taxon>
        <taxon>Agaricales</taxon>
        <taxon>Marasmiineae</taxon>
        <taxon>Omphalotaceae</taxon>
        <taxon>Lentinula</taxon>
    </lineage>
</organism>
<accession>A0A1Q3EAR0</accession>
<feature type="region of interest" description="Disordered" evidence="1">
    <location>
        <begin position="51"/>
        <end position="70"/>
    </location>
</feature>
<dbReference type="EMBL" id="BDGU01000184">
    <property type="protein sequence ID" value="GAW04325.1"/>
    <property type="molecule type" value="Genomic_DNA"/>
</dbReference>
<gene>
    <name evidence="2" type="ORF">LENED_006106</name>
</gene>
<evidence type="ECO:0000313" key="2">
    <source>
        <dbReference type="EMBL" id="GAW04325.1"/>
    </source>
</evidence>
<dbReference type="AlphaFoldDB" id="A0A1Q3EAR0"/>